<gene>
    <name evidence="1" type="ORF">GSTUAT00005746001</name>
</gene>
<dbReference type="Proteomes" id="UP001412239">
    <property type="component" value="Unassembled WGS sequence"/>
</dbReference>
<dbReference type="EMBL" id="LN891054">
    <property type="protein sequence ID" value="CUS10199.1"/>
    <property type="molecule type" value="Genomic_DNA"/>
</dbReference>
<dbReference type="Pfam" id="PF11894">
    <property type="entry name" value="Nup192"/>
    <property type="match status" value="1"/>
</dbReference>
<organism evidence="1 2">
    <name type="scientific">Tuber aestivum</name>
    <name type="common">summer truffle</name>
    <dbReference type="NCBI Taxonomy" id="59557"/>
    <lineage>
        <taxon>Eukaryota</taxon>
        <taxon>Fungi</taxon>
        <taxon>Dikarya</taxon>
        <taxon>Ascomycota</taxon>
        <taxon>Pezizomycotina</taxon>
        <taxon>Pezizomycetes</taxon>
        <taxon>Pezizales</taxon>
        <taxon>Tuberaceae</taxon>
        <taxon>Tuber</taxon>
    </lineage>
</organism>
<sequence length="137" mass="15517">MSGKPFAQAGDSEKLDARFSRLMTTIVSPLVEDFLHKYSLLFSENLSSSTRLFGIDPYIDFIRKLMTGQRLNRTQYRTFGPAPQSRCPQFIETCLIRFNEDLLDIADSNVAVRGAVEASPLEIYAEPHPFAQAMEHL</sequence>
<proteinExistence type="predicted"/>
<dbReference type="InterPro" id="IPR021827">
    <property type="entry name" value="Nup186/Nup192/Nup205"/>
</dbReference>
<protein>
    <submittedName>
        <fullName evidence="1">Uncharacterized protein</fullName>
    </submittedName>
</protein>
<keyword evidence="2" id="KW-1185">Reference proteome</keyword>
<reference evidence="1" key="1">
    <citation type="submission" date="2015-10" db="EMBL/GenBank/DDBJ databases">
        <authorList>
            <person name="Regsiter A."/>
            <person name="william w."/>
        </authorList>
    </citation>
    <scope>NUCLEOTIDE SEQUENCE</scope>
    <source>
        <strain evidence="1">Montdore</strain>
    </source>
</reference>
<feature type="non-terminal residue" evidence="1">
    <location>
        <position position="137"/>
    </location>
</feature>
<accession>A0A292PRM1</accession>
<evidence type="ECO:0000313" key="1">
    <source>
        <dbReference type="EMBL" id="CUS10199.1"/>
    </source>
</evidence>
<dbReference type="AlphaFoldDB" id="A0A292PRM1"/>
<dbReference type="GO" id="GO:0005643">
    <property type="term" value="C:nuclear pore"/>
    <property type="evidence" value="ECO:0007669"/>
    <property type="project" value="InterPro"/>
</dbReference>
<name>A0A292PRM1_9PEZI</name>
<evidence type="ECO:0000313" key="2">
    <source>
        <dbReference type="Proteomes" id="UP001412239"/>
    </source>
</evidence>